<protein>
    <submittedName>
        <fullName evidence="1">Uncharacterized protein</fullName>
    </submittedName>
</protein>
<organism evidence="1 2">
    <name type="scientific">Cricetulus griseus</name>
    <name type="common">Chinese hamster</name>
    <name type="synonym">Cricetulus barabensis griseus</name>
    <dbReference type="NCBI Taxonomy" id="10029"/>
    <lineage>
        <taxon>Eukaryota</taxon>
        <taxon>Metazoa</taxon>
        <taxon>Chordata</taxon>
        <taxon>Craniata</taxon>
        <taxon>Vertebrata</taxon>
        <taxon>Euteleostomi</taxon>
        <taxon>Mammalia</taxon>
        <taxon>Eutheria</taxon>
        <taxon>Euarchontoglires</taxon>
        <taxon>Glires</taxon>
        <taxon>Rodentia</taxon>
        <taxon>Myomorpha</taxon>
        <taxon>Muroidea</taxon>
        <taxon>Cricetidae</taxon>
        <taxon>Cricetinae</taxon>
        <taxon>Cricetulus</taxon>
    </lineage>
</organism>
<dbReference type="EMBL" id="JH002679">
    <property type="protein sequence ID" value="EGW12457.1"/>
    <property type="molecule type" value="Genomic_DNA"/>
</dbReference>
<accession>G3IH04</accession>
<sequence length="69" mass="7936">MEQAVLGGQGRGWASTACPMSTFPVSESPISILEKRHPYKQIFAIKSNEWYFPQWTSHVQMPWYEMNSG</sequence>
<dbReference type="AlphaFoldDB" id="G3IH04"/>
<dbReference type="Proteomes" id="UP000001075">
    <property type="component" value="Unassembled WGS sequence"/>
</dbReference>
<name>G3IH04_CRIGR</name>
<reference evidence="2" key="1">
    <citation type="journal article" date="2011" name="Nat. Biotechnol.">
        <title>The genomic sequence of the Chinese hamster ovary (CHO)-K1 cell line.</title>
        <authorList>
            <person name="Xu X."/>
            <person name="Nagarajan H."/>
            <person name="Lewis N.E."/>
            <person name="Pan S."/>
            <person name="Cai Z."/>
            <person name="Liu X."/>
            <person name="Chen W."/>
            <person name="Xie M."/>
            <person name="Wang W."/>
            <person name="Hammond S."/>
            <person name="Andersen M.R."/>
            <person name="Neff N."/>
            <person name="Passarelli B."/>
            <person name="Koh W."/>
            <person name="Fan H.C."/>
            <person name="Wang J."/>
            <person name="Gui Y."/>
            <person name="Lee K.H."/>
            <person name="Betenbaugh M.J."/>
            <person name="Quake S.R."/>
            <person name="Famili I."/>
            <person name="Palsson B.O."/>
            <person name="Wang J."/>
        </authorList>
    </citation>
    <scope>NUCLEOTIDE SEQUENCE [LARGE SCALE GENOMIC DNA]</scope>
    <source>
        <strain evidence="2">CHO K1 cell line</strain>
    </source>
</reference>
<gene>
    <name evidence="1" type="ORF">I79_023082</name>
</gene>
<evidence type="ECO:0000313" key="1">
    <source>
        <dbReference type="EMBL" id="EGW12457.1"/>
    </source>
</evidence>
<proteinExistence type="predicted"/>
<dbReference type="InParanoid" id="G3IH04"/>
<evidence type="ECO:0000313" key="2">
    <source>
        <dbReference type="Proteomes" id="UP000001075"/>
    </source>
</evidence>